<name>G2E2Z9_9GAMM</name>
<comment type="caution">
    <text evidence="2">The sequence shown here is derived from an EMBL/GenBank/DDBJ whole genome shotgun (WGS) entry which is preliminary data.</text>
</comment>
<keyword evidence="1" id="KW-0472">Membrane</keyword>
<dbReference type="STRING" id="765913.ThidrDRAFT_2662"/>
<feature type="transmembrane region" description="Helical" evidence="1">
    <location>
        <begin position="12"/>
        <end position="31"/>
    </location>
</feature>
<dbReference type="EMBL" id="AFWT01000018">
    <property type="protein sequence ID" value="EGV30461.1"/>
    <property type="molecule type" value="Genomic_DNA"/>
</dbReference>
<evidence type="ECO:0000313" key="2">
    <source>
        <dbReference type="EMBL" id="EGV30461.1"/>
    </source>
</evidence>
<keyword evidence="1" id="KW-0812">Transmembrane</keyword>
<reference evidence="2 3" key="1">
    <citation type="submission" date="2011-06" db="EMBL/GenBank/DDBJ databases">
        <title>The draft genome of Thiorhodococcus drewsii AZ1.</title>
        <authorList>
            <consortium name="US DOE Joint Genome Institute (JGI-PGF)"/>
            <person name="Lucas S."/>
            <person name="Han J."/>
            <person name="Lapidus A."/>
            <person name="Cheng J.-F."/>
            <person name="Goodwin L."/>
            <person name="Pitluck S."/>
            <person name="Peters L."/>
            <person name="Land M.L."/>
            <person name="Hauser L."/>
            <person name="Vogl K."/>
            <person name="Liu Z."/>
            <person name="Imhoff J."/>
            <person name="Thiel V."/>
            <person name="Frigaard N.-U."/>
            <person name="Bryant D.A."/>
            <person name="Woyke T.J."/>
        </authorList>
    </citation>
    <scope>NUCLEOTIDE SEQUENCE [LARGE SCALE GENOMIC DNA]</scope>
    <source>
        <strain evidence="2 3">AZ1</strain>
    </source>
</reference>
<proteinExistence type="predicted"/>
<evidence type="ECO:0000256" key="1">
    <source>
        <dbReference type="SAM" id="Phobius"/>
    </source>
</evidence>
<protein>
    <submittedName>
        <fullName evidence="2">Uncharacterized protein</fullName>
    </submittedName>
</protein>
<gene>
    <name evidence="2" type="ORF">ThidrDRAFT_2662</name>
</gene>
<keyword evidence="3" id="KW-1185">Reference proteome</keyword>
<dbReference type="eggNOG" id="ENOG502ZKXW">
    <property type="taxonomic scope" value="Bacteria"/>
</dbReference>
<dbReference type="Proteomes" id="UP000004200">
    <property type="component" value="Unassembled WGS sequence"/>
</dbReference>
<organism evidence="2 3">
    <name type="scientific">Thiorhodococcus drewsii AZ1</name>
    <dbReference type="NCBI Taxonomy" id="765913"/>
    <lineage>
        <taxon>Bacteria</taxon>
        <taxon>Pseudomonadati</taxon>
        <taxon>Pseudomonadota</taxon>
        <taxon>Gammaproteobacteria</taxon>
        <taxon>Chromatiales</taxon>
        <taxon>Chromatiaceae</taxon>
        <taxon>Thiorhodococcus</taxon>
    </lineage>
</organism>
<evidence type="ECO:0000313" key="3">
    <source>
        <dbReference type="Proteomes" id="UP000004200"/>
    </source>
</evidence>
<keyword evidence="1" id="KW-1133">Transmembrane helix</keyword>
<sequence length="49" mass="5339">MMGGFLTWDLVTLMSIAGVLVAIGIVVFLGFKVVELMNRDADSHRDQDG</sequence>
<accession>G2E2Z9</accession>
<dbReference type="AlphaFoldDB" id="G2E2Z9"/>